<accession>A0A9N9LCW8</accession>
<dbReference type="PANTHER" id="PTHR24148">
    <property type="entry name" value="ANKYRIN REPEAT DOMAIN-CONTAINING PROTEIN 39 HOMOLOG-RELATED"/>
    <property type="match status" value="1"/>
</dbReference>
<feature type="compositionally biased region" description="Basic residues" evidence="1">
    <location>
        <begin position="48"/>
        <end position="65"/>
    </location>
</feature>
<keyword evidence="4" id="KW-1185">Reference proteome</keyword>
<comment type="caution">
    <text evidence="3">The sequence shown here is derived from an EMBL/GenBank/DDBJ whole genome shotgun (WGS) entry which is preliminary data.</text>
</comment>
<sequence length="798" mass="91842">MHYQTPREWFLIKLTRSADTFFVPLKTSVRTIKMSDSDSTYTSDSPSRKRKRTSRTRNPRKKPHTGARELAEGTSHTSKAAELARKHLAKLKSNILNELDYEDTYVYTPLKEGTGEDIRVLVIEPGKKDDPIKCRLVSSALPNTPMTPQTTASYPYTALSYFWGEGKPIHPITISTYKTPTKRLKNISKQEKVHCLFAKHQHWCNTGIIHVRSNLFVALQRFRDEHEKRTMWIDALCIDQKDGHERTAQVKKMHELYIQANKVSIWLGDGSSPDQPEPKPCFRFLRKLLDLNGLDQLLRNLAKNKSNLIEHANDIVSLMRNKWFSRRWVVQELALARPDQAEVVYGNQDIKWSDFSDAVSIFIKSQDRISPYLSKKLEEEAVSILELSPAEGVANLGANALVDFTNNLFRRSENGEIQQRMMTLEMLVSNLLAFESTDPRDTIYAVLSLAKDTHRFGPEMHVRDLDPRLLPDYKNKCLLDVYTDFIAYCIEKSSSLDILLRHWAPDGKREKKKRYFTPENKTEEEEEDLPTWIPLIHKSSYGTPSRRPGGRRNGDSFVGTAFRSSQKNYNAACDLKPWIKFGELTEEASRKKKYNGRLAVKGIRIGNIAKLAPRAPQGMIFPDTFEMAKFDRDWWDDNKEWAPGMARVPEGFWRTIVADRSSSSGGNTESWYPRACYESLKNLYPDGSLRPDIVLGLRKAPKFVKVFLSRVKDVMWDRRFALISLHGKETYALLPADTKKRDIICVLFGSSVPVVMRPHDDYWEMVGECFCYGQMEGEAVSGKEWVHPYEDAECFEIR</sequence>
<name>A0A9N9LCW8_9HELO</name>
<evidence type="ECO:0000256" key="1">
    <source>
        <dbReference type="SAM" id="MobiDB-lite"/>
    </source>
</evidence>
<evidence type="ECO:0000313" key="4">
    <source>
        <dbReference type="Proteomes" id="UP000701801"/>
    </source>
</evidence>
<dbReference type="OrthoDB" id="3477286at2759"/>
<dbReference type="InterPro" id="IPR052895">
    <property type="entry name" value="HetReg/Transcr_Mod"/>
</dbReference>
<protein>
    <recommendedName>
        <fullName evidence="2">Heterokaryon incompatibility domain-containing protein</fullName>
    </recommendedName>
</protein>
<dbReference type="Pfam" id="PF06985">
    <property type="entry name" value="HET"/>
    <property type="match status" value="1"/>
</dbReference>
<dbReference type="EMBL" id="CAJVRM010000020">
    <property type="protein sequence ID" value="CAG8971448.1"/>
    <property type="molecule type" value="Genomic_DNA"/>
</dbReference>
<evidence type="ECO:0000313" key="3">
    <source>
        <dbReference type="EMBL" id="CAG8971448.1"/>
    </source>
</evidence>
<reference evidence="3" key="1">
    <citation type="submission" date="2021-07" db="EMBL/GenBank/DDBJ databases">
        <authorList>
            <person name="Durling M."/>
        </authorList>
    </citation>
    <scope>NUCLEOTIDE SEQUENCE</scope>
</reference>
<feature type="region of interest" description="Disordered" evidence="1">
    <location>
        <begin position="34"/>
        <end position="81"/>
    </location>
</feature>
<gene>
    <name evidence="3" type="ORF">HYALB_00002031</name>
</gene>
<dbReference type="Proteomes" id="UP000701801">
    <property type="component" value="Unassembled WGS sequence"/>
</dbReference>
<evidence type="ECO:0000259" key="2">
    <source>
        <dbReference type="Pfam" id="PF06985"/>
    </source>
</evidence>
<dbReference type="PANTHER" id="PTHR24148:SF64">
    <property type="entry name" value="HETEROKARYON INCOMPATIBILITY DOMAIN-CONTAINING PROTEIN"/>
    <property type="match status" value="1"/>
</dbReference>
<proteinExistence type="predicted"/>
<feature type="domain" description="Heterokaryon incompatibility" evidence="2">
    <location>
        <begin position="156"/>
        <end position="332"/>
    </location>
</feature>
<organism evidence="3 4">
    <name type="scientific">Hymenoscyphus albidus</name>
    <dbReference type="NCBI Taxonomy" id="595503"/>
    <lineage>
        <taxon>Eukaryota</taxon>
        <taxon>Fungi</taxon>
        <taxon>Dikarya</taxon>
        <taxon>Ascomycota</taxon>
        <taxon>Pezizomycotina</taxon>
        <taxon>Leotiomycetes</taxon>
        <taxon>Helotiales</taxon>
        <taxon>Helotiaceae</taxon>
        <taxon>Hymenoscyphus</taxon>
    </lineage>
</organism>
<dbReference type="InterPro" id="IPR010730">
    <property type="entry name" value="HET"/>
</dbReference>
<dbReference type="AlphaFoldDB" id="A0A9N9LCW8"/>